<feature type="transmembrane region" description="Helical" evidence="1">
    <location>
        <begin position="26"/>
        <end position="42"/>
    </location>
</feature>
<evidence type="ECO:0000313" key="3">
    <source>
        <dbReference type="Proteomes" id="UP000297641"/>
    </source>
</evidence>
<accession>A0A7I0HRX6</accession>
<dbReference type="AlphaFoldDB" id="A0A7I0HRX6"/>
<evidence type="ECO:0000313" key="2">
    <source>
        <dbReference type="EMBL" id="TGL06483.1"/>
    </source>
</evidence>
<organism evidence="2 3">
    <name type="scientific">Leptospira bouyouniensis</name>
    <dbReference type="NCBI Taxonomy" id="2484911"/>
    <lineage>
        <taxon>Bacteria</taxon>
        <taxon>Pseudomonadati</taxon>
        <taxon>Spirochaetota</taxon>
        <taxon>Spirochaetia</taxon>
        <taxon>Leptospirales</taxon>
        <taxon>Leptospiraceae</taxon>
        <taxon>Leptospira</taxon>
    </lineage>
</organism>
<name>A0A7I0HRX6_9LEPT</name>
<keyword evidence="1" id="KW-1133">Transmembrane helix</keyword>
<sequence>MSEEEISRLKAEIEKLKRPMVSKNDFWRLLSVVMIFAGQHYPKFETTFALFQGSFLGKTNEIILAGLAGFIFIPLINRWLDNKKAKKFQDQIQE</sequence>
<gene>
    <name evidence="2" type="ORF">EHQ43_08710</name>
</gene>
<dbReference type="Proteomes" id="UP000297641">
    <property type="component" value="Unassembled WGS sequence"/>
</dbReference>
<protein>
    <submittedName>
        <fullName evidence="2">Uncharacterized protein</fullName>
    </submittedName>
</protein>
<keyword evidence="1" id="KW-0812">Transmembrane</keyword>
<dbReference type="EMBL" id="RQFT01000008">
    <property type="protein sequence ID" value="TGL06483.1"/>
    <property type="molecule type" value="Genomic_DNA"/>
</dbReference>
<keyword evidence="1" id="KW-0472">Membrane</keyword>
<feature type="transmembrane region" description="Helical" evidence="1">
    <location>
        <begin position="62"/>
        <end position="80"/>
    </location>
</feature>
<evidence type="ECO:0000256" key="1">
    <source>
        <dbReference type="SAM" id="Phobius"/>
    </source>
</evidence>
<reference evidence="2 3" key="1">
    <citation type="journal article" date="2019" name="PLoS Negl. Trop. Dis.">
        <title>Revisiting the worldwide diversity of Leptospira species in the environment.</title>
        <authorList>
            <person name="Vincent A.T."/>
            <person name="Schiettekatte O."/>
            <person name="Bourhy P."/>
            <person name="Veyrier F.J."/>
            <person name="Picardeau M."/>
        </authorList>
    </citation>
    <scope>NUCLEOTIDE SEQUENCE [LARGE SCALE GENOMIC DNA]</scope>
    <source>
        <strain evidence="2 3">201800273</strain>
    </source>
</reference>
<comment type="caution">
    <text evidence="2">The sequence shown here is derived from an EMBL/GenBank/DDBJ whole genome shotgun (WGS) entry which is preliminary data.</text>
</comment>
<dbReference type="RefSeq" id="WP_135770831.1">
    <property type="nucleotide sequence ID" value="NZ_RQFT01000008.1"/>
</dbReference>
<proteinExistence type="predicted"/>